<sequence>MPKPMNNREAARACQSAQGKNLMKLHLQRDTHRNVIHAYGPQGIVIHGENYGQGLLVGAEWLHSPWGPEHADALELSHFDEVVTRRPDIMLLGTGKHQHFPLELLRALRTAGLAVEVMDTSAACRTYNILLAEDRMVIAALLPPVA</sequence>
<evidence type="ECO:0008006" key="3">
    <source>
        <dbReference type="Google" id="ProtNLM"/>
    </source>
</evidence>
<dbReference type="SUPFAM" id="SSF64076">
    <property type="entry name" value="MTH938-like"/>
    <property type="match status" value="1"/>
</dbReference>
<dbReference type="AlphaFoldDB" id="A0A2Z6IJ50"/>
<dbReference type="Proteomes" id="UP000280188">
    <property type="component" value="Chromosome"/>
</dbReference>
<dbReference type="EMBL" id="AP018795">
    <property type="protein sequence ID" value="BBF65489.1"/>
    <property type="molecule type" value="Genomic_DNA"/>
</dbReference>
<dbReference type="Gene3D" id="3.40.1230.10">
    <property type="entry name" value="MTH938-like"/>
    <property type="match status" value="1"/>
</dbReference>
<dbReference type="InterPro" id="IPR036748">
    <property type="entry name" value="MTH938-like_sf"/>
</dbReference>
<dbReference type="PANTHER" id="PTHR21192">
    <property type="entry name" value="NUCLEAR PROTEIN E3-3"/>
    <property type="match status" value="1"/>
</dbReference>
<evidence type="ECO:0000313" key="1">
    <source>
        <dbReference type="EMBL" id="BBF65489.1"/>
    </source>
</evidence>
<dbReference type="Pfam" id="PF04430">
    <property type="entry name" value="DUF498"/>
    <property type="match status" value="1"/>
</dbReference>
<dbReference type="KEGG" id="afj:AFERRID_17070"/>
<dbReference type="PANTHER" id="PTHR21192:SF2">
    <property type="entry name" value="NADH DEHYDROGENASE [UBIQUINONE] 1 ALPHA SUBCOMPLEX ASSEMBLY FACTOR 3"/>
    <property type="match status" value="1"/>
</dbReference>
<organism evidence="1 2">
    <name type="scientific">Acidithiobacillus ferridurans</name>
    <dbReference type="NCBI Taxonomy" id="1232575"/>
    <lineage>
        <taxon>Bacteria</taxon>
        <taxon>Pseudomonadati</taxon>
        <taxon>Pseudomonadota</taxon>
        <taxon>Acidithiobacillia</taxon>
        <taxon>Acidithiobacillales</taxon>
        <taxon>Acidithiobacillaceae</taxon>
        <taxon>Acidithiobacillus</taxon>
    </lineage>
</organism>
<accession>A0A2Z6IJ50</accession>
<name>A0A2Z6IJ50_ACIFI</name>
<reference evidence="1 2" key="1">
    <citation type="journal article" date="2018" name="Microbiol. Resour. Announc.">
        <title>Complete Genome Sequence of Acidithiobacillus ferridurans JCM 18981.</title>
        <authorList>
            <person name="Miyauchi T."/>
            <person name="Kouzuma A."/>
            <person name="Abe T."/>
            <person name="Watanabe K."/>
        </authorList>
    </citation>
    <scope>NUCLEOTIDE SEQUENCE [LARGE SCALE GENOMIC DNA]</scope>
    <source>
        <strain evidence="2">ATCC 33020 / DSM 29468 / JCM 18981 / 11Fe</strain>
    </source>
</reference>
<evidence type="ECO:0000313" key="2">
    <source>
        <dbReference type="Proteomes" id="UP000280188"/>
    </source>
</evidence>
<keyword evidence="2" id="KW-1185">Reference proteome</keyword>
<proteinExistence type="predicted"/>
<protein>
    <recommendedName>
        <fullName evidence="3">NADH dehydrogenase [ubiquinone] 1 alpha subcomplex assembly factor 3</fullName>
    </recommendedName>
</protein>
<gene>
    <name evidence="1" type="ORF">AFERRID_17070</name>
</gene>
<dbReference type="InterPro" id="IPR007523">
    <property type="entry name" value="NDUFAF3/AAMDC"/>
</dbReference>